<keyword evidence="2" id="KW-1185">Reference proteome</keyword>
<sequence length="137" mass="15469">MRKAALKGQVSRPFSASRSFQSAIGRLWRRAGPRLRWRLKRAGRVTTGCGAVAQGSRTTEREVLRSPSLGKDNERAGERQLQADGRPEEVQFQPAQLCFGLRHRQGRRSLFPWGSPAMEERRCEGGGRKEEFSVCLE</sequence>
<evidence type="ECO:0000313" key="1">
    <source>
        <dbReference type="EMBL" id="KAH8006686.1"/>
    </source>
</evidence>
<accession>A0ACB8FMP6</accession>
<protein>
    <submittedName>
        <fullName evidence="1">Uncharacterized protein</fullName>
    </submittedName>
</protein>
<evidence type="ECO:0000313" key="2">
    <source>
        <dbReference type="Proteomes" id="UP000827872"/>
    </source>
</evidence>
<proteinExistence type="predicted"/>
<comment type="caution">
    <text evidence="1">The sequence shown here is derived from an EMBL/GenBank/DDBJ whole genome shotgun (WGS) entry which is preliminary data.</text>
</comment>
<dbReference type="EMBL" id="CM037619">
    <property type="protein sequence ID" value="KAH8006686.1"/>
    <property type="molecule type" value="Genomic_DNA"/>
</dbReference>
<reference evidence="1" key="1">
    <citation type="submission" date="2021-08" db="EMBL/GenBank/DDBJ databases">
        <title>The first chromosome-level gecko genome reveals the dynamic sex chromosomes of Neotropical dwarf geckos (Sphaerodactylidae: Sphaerodactylus).</title>
        <authorList>
            <person name="Pinto B.J."/>
            <person name="Keating S.E."/>
            <person name="Gamble T."/>
        </authorList>
    </citation>
    <scope>NUCLEOTIDE SEQUENCE</scope>
    <source>
        <strain evidence="1">TG3544</strain>
    </source>
</reference>
<name>A0ACB8FMP6_9SAUR</name>
<gene>
    <name evidence="1" type="ORF">K3G42_011094</name>
</gene>
<organism evidence="1 2">
    <name type="scientific">Sphaerodactylus townsendi</name>
    <dbReference type="NCBI Taxonomy" id="933632"/>
    <lineage>
        <taxon>Eukaryota</taxon>
        <taxon>Metazoa</taxon>
        <taxon>Chordata</taxon>
        <taxon>Craniata</taxon>
        <taxon>Vertebrata</taxon>
        <taxon>Euteleostomi</taxon>
        <taxon>Lepidosauria</taxon>
        <taxon>Squamata</taxon>
        <taxon>Bifurcata</taxon>
        <taxon>Gekkota</taxon>
        <taxon>Sphaerodactylidae</taxon>
        <taxon>Sphaerodactylus</taxon>
    </lineage>
</organism>
<dbReference type="Proteomes" id="UP000827872">
    <property type="component" value="Linkage Group LG06"/>
</dbReference>